<dbReference type="Gene3D" id="3.40.50.2300">
    <property type="match status" value="1"/>
</dbReference>
<dbReference type="PANTHER" id="PTHR43228">
    <property type="entry name" value="TWO-COMPONENT RESPONSE REGULATOR"/>
    <property type="match status" value="1"/>
</dbReference>
<dbReference type="SUPFAM" id="SSF52172">
    <property type="entry name" value="CheY-like"/>
    <property type="match status" value="1"/>
</dbReference>
<proteinExistence type="predicted"/>
<dbReference type="SMART" id="SM00448">
    <property type="entry name" value="REC"/>
    <property type="match status" value="1"/>
</dbReference>
<dbReference type="InterPro" id="IPR001789">
    <property type="entry name" value="Sig_transdc_resp-reg_receiver"/>
</dbReference>
<dbReference type="Proteomes" id="UP000190140">
    <property type="component" value="Unassembled WGS sequence"/>
</dbReference>
<dbReference type="STRING" id="29349.CLOTH_07790"/>
<evidence type="ECO:0000256" key="3">
    <source>
        <dbReference type="PROSITE-ProRule" id="PRU00169"/>
    </source>
</evidence>
<dbReference type="EMBL" id="MZGW01000002">
    <property type="protein sequence ID" value="OPJ56375.1"/>
    <property type="molecule type" value="Genomic_DNA"/>
</dbReference>
<dbReference type="RefSeq" id="WP_331721995.1">
    <property type="nucleotide sequence ID" value="NZ_MZGW01000002.1"/>
</dbReference>
<accession>A0A1V4I9S4</accession>
<dbReference type="InterPro" id="IPR011006">
    <property type="entry name" value="CheY-like_superfamily"/>
</dbReference>
<dbReference type="AlphaFoldDB" id="A0A1V4I9S4"/>
<feature type="modified residue" description="4-aspartylphosphate" evidence="3">
    <location>
        <position position="55"/>
    </location>
</feature>
<dbReference type="PANTHER" id="PTHR43228:SF8">
    <property type="entry name" value="TRANSCRIPTIONAL REGULATORY PROTEIN GLNL"/>
    <property type="match status" value="1"/>
</dbReference>
<comment type="function">
    <text evidence="2">May play the central regulatory role in sporulation. It may be an element of the effector pathway responsible for the activation of sporulation genes in response to nutritional stress. Spo0A may act in concert with spo0H (a sigma factor) to control the expression of some genes that are critical to the sporulation process.</text>
</comment>
<name>A0A1V4I9S4_9FIRM</name>
<evidence type="ECO:0000259" key="4">
    <source>
        <dbReference type="PROSITE" id="PS50110"/>
    </source>
</evidence>
<dbReference type="GO" id="GO:0000160">
    <property type="term" value="P:phosphorelay signal transduction system"/>
    <property type="evidence" value="ECO:0007669"/>
    <property type="project" value="InterPro"/>
</dbReference>
<dbReference type="Pfam" id="PF08664">
    <property type="entry name" value="YcbB"/>
    <property type="match status" value="1"/>
</dbReference>
<evidence type="ECO:0000313" key="6">
    <source>
        <dbReference type="Proteomes" id="UP000190140"/>
    </source>
</evidence>
<evidence type="ECO:0000313" key="5">
    <source>
        <dbReference type="EMBL" id="OPJ56375.1"/>
    </source>
</evidence>
<evidence type="ECO:0000256" key="1">
    <source>
        <dbReference type="ARBA" id="ARBA00018672"/>
    </source>
</evidence>
<dbReference type="PROSITE" id="PS50110">
    <property type="entry name" value="RESPONSE_REGULATORY"/>
    <property type="match status" value="1"/>
</dbReference>
<keyword evidence="6" id="KW-1185">Reference proteome</keyword>
<dbReference type="InterPro" id="IPR052048">
    <property type="entry name" value="ST_Response_Regulator"/>
</dbReference>
<comment type="caution">
    <text evidence="5">The sequence shown here is derived from an EMBL/GenBank/DDBJ whole genome shotgun (WGS) entry which is preliminary data.</text>
</comment>
<gene>
    <name evidence="5" type="primary">spo0A_2</name>
    <name evidence="5" type="ORF">CLOTH_07790</name>
</gene>
<sequence>MNMRFYIVDDDINIVKILENIIEDKNIGEVVGYSTSGLECVDDINFKKPDIIIVDLLMPGKDGIEVVEDIKSMNNTFKIIMISQVSSKDLIEQAYSKGIEFFISKPINIVEVVKVIENVIDKIKMEKTLGKIKNMFTNLELKQDEESNKSGTEKIRFILSKLGILGEIGSKDIINICEYLINSKQKMFNYKVSEICEKLSDNPKAMEQRIRRALNKGLTNIASLGIEDYMNEDFVSYSNTLYNFEDVRLQMDYIRNKNTYGGKVSIKKFIEGLLLHNEC</sequence>
<dbReference type="InterPro" id="IPR013972">
    <property type="entry name" value="YcbB"/>
</dbReference>
<reference evidence="5 6" key="1">
    <citation type="submission" date="2017-03" db="EMBL/GenBank/DDBJ databases">
        <title>Genome sequence of Clostridium thermoalcaliphilum DSM 7309.</title>
        <authorList>
            <person name="Poehlein A."/>
            <person name="Daniel R."/>
        </authorList>
    </citation>
    <scope>NUCLEOTIDE SEQUENCE [LARGE SCALE GENOMIC DNA]</scope>
    <source>
        <strain evidence="5 6">DSM 7309</strain>
    </source>
</reference>
<protein>
    <recommendedName>
        <fullName evidence="1">Stage 0 sporulation protein A homolog</fullName>
    </recommendedName>
</protein>
<organism evidence="5 6">
    <name type="scientific">Alkalithermobacter paradoxus</name>
    <dbReference type="NCBI Taxonomy" id="29349"/>
    <lineage>
        <taxon>Bacteria</taxon>
        <taxon>Bacillati</taxon>
        <taxon>Bacillota</taxon>
        <taxon>Clostridia</taxon>
        <taxon>Peptostreptococcales</taxon>
        <taxon>Tepidibacteraceae</taxon>
        <taxon>Alkalithermobacter</taxon>
    </lineage>
</organism>
<evidence type="ECO:0000256" key="2">
    <source>
        <dbReference type="ARBA" id="ARBA00024867"/>
    </source>
</evidence>
<feature type="domain" description="Response regulatory" evidence="4">
    <location>
        <begin position="4"/>
        <end position="120"/>
    </location>
</feature>
<dbReference type="Pfam" id="PF00072">
    <property type="entry name" value="Response_reg"/>
    <property type="match status" value="1"/>
</dbReference>
<keyword evidence="3" id="KW-0597">Phosphoprotein</keyword>